<feature type="non-terminal residue" evidence="1">
    <location>
        <position position="450"/>
    </location>
</feature>
<comment type="caution">
    <text evidence="1">The sequence shown here is derived from an EMBL/GenBank/DDBJ whole genome shotgun (WGS) entry which is preliminary data.</text>
</comment>
<dbReference type="Proteomes" id="UP000649617">
    <property type="component" value="Unassembled WGS sequence"/>
</dbReference>
<evidence type="ECO:0008006" key="3">
    <source>
        <dbReference type="Google" id="ProtNLM"/>
    </source>
</evidence>
<reference evidence="1" key="1">
    <citation type="submission" date="2021-02" db="EMBL/GenBank/DDBJ databases">
        <authorList>
            <person name="Dougan E. K."/>
            <person name="Rhodes N."/>
            <person name="Thang M."/>
            <person name="Chan C."/>
        </authorList>
    </citation>
    <scope>NUCLEOTIDE SEQUENCE</scope>
</reference>
<dbReference type="OrthoDB" id="414776at2759"/>
<dbReference type="SUPFAM" id="SSF56672">
    <property type="entry name" value="DNA/RNA polymerases"/>
    <property type="match status" value="1"/>
</dbReference>
<gene>
    <name evidence="1" type="ORF">SPIL2461_LOCUS12311</name>
</gene>
<evidence type="ECO:0000313" key="2">
    <source>
        <dbReference type="Proteomes" id="UP000649617"/>
    </source>
</evidence>
<proteinExistence type="predicted"/>
<keyword evidence="2" id="KW-1185">Reference proteome</keyword>
<accession>A0A812SJ23</accession>
<organism evidence="1 2">
    <name type="scientific">Symbiodinium pilosum</name>
    <name type="common">Dinoflagellate</name>
    <dbReference type="NCBI Taxonomy" id="2952"/>
    <lineage>
        <taxon>Eukaryota</taxon>
        <taxon>Sar</taxon>
        <taxon>Alveolata</taxon>
        <taxon>Dinophyceae</taxon>
        <taxon>Suessiales</taxon>
        <taxon>Symbiodiniaceae</taxon>
        <taxon>Symbiodinium</taxon>
    </lineage>
</organism>
<sequence>SKVLLPDGEEEKLKWLHNLLDADPLEDCWQTIYLVFVDYDFPEDLHDALDFPSPCRMLVPVEEVGPYTKEAMRGLQPSEKLVPFLVWKVHRAYSFDTWPVLKNFMEQAYAYRRQLKDEGRNTEQGFVKLTVNSIYGKTVQNQERYRNSTHYFDPISFSRAQVDGAVADFNTEIFEPDAFMATVRRVRAADKNVNRSPVQVGWAVLEESKLDLAIKYWVGLKSVLPRMVPLFTDTDSIALEIIGPEDPVPLLAQANLDLPVELDLLGDAKVAEFELIYRDVISKPSMDRLKELRGKLGALADECGGLKILSVVCLGVKKYSILLSKDKQVQKAKGVARSIRERTKHDEYLRIHSENAVRYDSSVQLRSTNHQMQITLEEKKTYRVMNDKAFQLTKEYCRPLGHWRNAYVGLWMKIQGRKPIFDKIMEYVRGPAPRMHPELMSRYKHRFTGR</sequence>
<name>A0A812SJ23_SYMPI</name>
<dbReference type="InterPro" id="IPR043502">
    <property type="entry name" value="DNA/RNA_pol_sf"/>
</dbReference>
<dbReference type="EMBL" id="CAJNIZ010025160">
    <property type="protein sequence ID" value="CAE7481950.1"/>
    <property type="molecule type" value="Genomic_DNA"/>
</dbReference>
<protein>
    <recommendedName>
        <fullName evidence="3">DNA-directed DNA polymerase</fullName>
    </recommendedName>
</protein>
<evidence type="ECO:0000313" key="1">
    <source>
        <dbReference type="EMBL" id="CAE7481950.1"/>
    </source>
</evidence>
<dbReference type="AlphaFoldDB" id="A0A812SJ23"/>